<dbReference type="CDD" id="cd06332">
    <property type="entry name" value="PBP1_aromatic_compounds-like"/>
    <property type="match status" value="1"/>
</dbReference>
<dbReference type="Proteomes" id="UP000321523">
    <property type="component" value="Unassembled WGS sequence"/>
</dbReference>
<evidence type="ECO:0000313" key="6">
    <source>
        <dbReference type="EMBL" id="GEO37902.1"/>
    </source>
</evidence>
<keyword evidence="2 4" id="KW-0732">Signal</keyword>
<keyword evidence="7" id="KW-1185">Reference proteome</keyword>
<dbReference type="OrthoDB" id="7251828at2"/>
<accession>A0A512DN51</accession>
<feature type="domain" description="Leucine-binding protein" evidence="5">
    <location>
        <begin position="33"/>
        <end position="372"/>
    </location>
</feature>
<keyword evidence="3" id="KW-0813">Transport</keyword>
<dbReference type="GO" id="GO:0006865">
    <property type="term" value="P:amino acid transport"/>
    <property type="evidence" value="ECO:0007669"/>
    <property type="project" value="UniProtKB-KW"/>
</dbReference>
<comment type="caution">
    <text evidence="6">The sequence shown here is derived from an EMBL/GenBank/DDBJ whole genome shotgun (WGS) entry which is preliminary data.</text>
</comment>
<comment type="similarity">
    <text evidence="1">Belongs to the leucine-binding protein family.</text>
</comment>
<dbReference type="AlphaFoldDB" id="A0A512DN51"/>
<dbReference type="Gene3D" id="3.40.50.2300">
    <property type="match status" value="2"/>
</dbReference>
<sequence length="413" mass="44599">MLHRGKALSAALLSTVFLSTLLPPGFASAQSDPIKVGFMTVRSGALSAGGRQMEEGLKLCVDQYGGKMAGRAIEVITADTAGQPAVTKTKAQELVERNGVDVLIGPLAAFEALAIDDYIRQAKIPTISPSAAAEDMTQRKPNPWFVRAVGTSAQPYHPFGEYAAKELGYKKIAVIADDFAFGHEIASGFQRTFEENGGKVVQKLWSPLNTPDYGSYISQIEPDVDAVFAAFAGGNGIKFLQQYNNYGMTTPVLGAMTTVDEGVLKSMGDEAVGVISAGWYSAANSNPGNKEFTEAVRKQYGADPGYYTVGAYMACQFLNNALEKVGGNVEDRDALMKALRSVSIDSGPYGKVSIDDLGQPVMDVTIRKVEKKDGRLQNVVVKTYPATSQFWTYDQKEFLAQPVYSRDYQPAKK</sequence>
<feature type="signal peptide" evidence="4">
    <location>
        <begin position="1"/>
        <end position="29"/>
    </location>
</feature>
<evidence type="ECO:0000256" key="4">
    <source>
        <dbReference type="SAM" id="SignalP"/>
    </source>
</evidence>
<dbReference type="InterPro" id="IPR028082">
    <property type="entry name" value="Peripla_BP_I"/>
</dbReference>
<proteinExistence type="inferred from homology"/>
<dbReference type="PANTHER" id="PTHR30483">
    <property type="entry name" value="LEUCINE-SPECIFIC-BINDING PROTEIN"/>
    <property type="match status" value="1"/>
</dbReference>
<evidence type="ECO:0000256" key="1">
    <source>
        <dbReference type="ARBA" id="ARBA00010062"/>
    </source>
</evidence>
<name>A0A512DN51_9PROT</name>
<evidence type="ECO:0000256" key="2">
    <source>
        <dbReference type="ARBA" id="ARBA00022729"/>
    </source>
</evidence>
<organism evidence="6 7">
    <name type="scientific">Skermanella aerolata</name>
    <dbReference type="NCBI Taxonomy" id="393310"/>
    <lineage>
        <taxon>Bacteria</taxon>
        <taxon>Pseudomonadati</taxon>
        <taxon>Pseudomonadota</taxon>
        <taxon>Alphaproteobacteria</taxon>
        <taxon>Rhodospirillales</taxon>
        <taxon>Azospirillaceae</taxon>
        <taxon>Skermanella</taxon>
    </lineage>
</organism>
<dbReference type="PANTHER" id="PTHR30483:SF6">
    <property type="entry name" value="PERIPLASMIC BINDING PROTEIN OF ABC TRANSPORTER FOR NATURAL AMINO ACIDS"/>
    <property type="match status" value="1"/>
</dbReference>
<reference evidence="6 7" key="1">
    <citation type="submission" date="2019-07" db="EMBL/GenBank/DDBJ databases">
        <title>Whole genome shotgun sequence of Skermanella aerolata NBRC 106429.</title>
        <authorList>
            <person name="Hosoyama A."/>
            <person name="Uohara A."/>
            <person name="Ohji S."/>
            <person name="Ichikawa N."/>
        </authorList>
    </citation>
    <scope>NUCLEOTIDE SEQUENCE [LARGE SCALE GENOMIC DNA]</scope>
    <source>
        <strain evidence="6 7">NBRC 106429</strain>
    </source>
</reference>
<dbReference type="EMBL" id="BJYZ01000007">
    <property type="protein sequence ID" value="GEO37902.1"/>
    <property type="molecule type" value="Genomic_DNA"/>
</dbReference>
<keyword evidence="3" id="KW-0029">Amino-acid transport</keyword>
<evidence type="ECO:0000256" key="3">
    <source>
        <dbReference type="ARBA" id="ARBA00022970"/>
    </source>
</evidence>
<evidence type="ECO:0000259" key="5">
    <source>
        <dbReference type="Pfam" id="PF13458"/>
    </source>
</evidence>
<dbReference type="RefSeq" id="WP_084720827.1">
    <property type="nucleotide sequence ID" value="NZ_BJYZ01000007.1"/>
</dbReference>
<dbReference type="Pfam" id="PF13458">
    <property type="entry name" value="Peripla_BP_6"/>
    <property type="match status" value="1"/>
</dbReference>
<feature type="chain" id="PRO_5021974857" evidence="4">
    <location>
        <begin position="30"/>
        <end position="413"/>
    </location>
</feature>
<dbReference type="InterPro" id="IPR028081">
    <property type="entry name" value="Leu-bd"/>
</dbReference>
<protein>
    <submittedName>
        <fullName evidence="6">ABC transporter substrate-binding protein</fullName>
    </submittedName>
</protein>
<dbReference type="SUPFAM" id="SSF53822">
    <property type="entry name" value="Periplasmic binding protein-like I"/>
    <property type="match status" value="1"/>
</dbReference>
<gene>
    <name evidence="6" type="ORF">SAE02_20500</name>
</gene>
<dbReference type="InterPro" id="IPR051010">
    <property type="entry name" value="BCAA_transport"/>
</dbReference>
<evidence type="ECO:0000313" key="7">
    <source>
        <dbReference type="Proteomes" id="UP000321523"/>
    </source>
</evidence>